<evidence type="ECO:0000256" key="1">
    <source>
        <dbReference type="SAM" id="MobiDB-lite"/>
    </source>
</evidence>
<protein>
    <submittedName>
        <fullName evidence="2">Uncharacterized protein</fullName>
    </submittedName>
</protein>
<dbReference type="EMBL" id="GECU01024941">
    <property type="protein sequence ID" value="JAS82765.1"/>
    <property type="molecule type" value="Transcribed_RNA"/>
</dbReference>
<gene>
    <name evidence="2" type="ORF">g.32006</name>
</gene>
<accession>A0A1B6I779</accession>
<evidence type="ECO:0000313" key="2">
    <source>
        <dbReference type="EMBL" id="JAS82765.1"/>
    </source>
</evidence>
<dbReference type="AlphaFoldDB" id="A0A1B6I779"/>
<name>A0A1B6I779_9HEMI</name>
<organism evidence="2">
    <name type="scientific">Homalodisca liturata</name>
    <dbReference type="NCBI Taxonomy" id="320908"/>
    <lineage>
        <taxon>Eukaryota</taxon>
        <taxon>Metazoa</taxon>
        <taxon>Ecdysozoa</taxon>
        <taxon>Arthropoda</taxon>
        <taxon>Hexapoda</taxon>
        <taxon>Insecta</taxon>
        <taxon>Pterygota</taxon>
        <taxon>Neoptera</taxon>
        <taxon>Paraneoptera</taxon>
        <taxon>Hemiptera</taxon>
        <taxon>Auchenorrhyncha</taxon>
        <taxon>Membracoidea</taxon>
        <taxon>Cicadellidae</taxon>
        <taxon>Cicadellinae</taxon>
        <taxon>Proconiini</taxon>
        <taxon>Homalodisca</taxon>
    </lineage>
</organism>
<proteinExistence type="predicted"/>
<reference evidence="2" key="1">
    <citation type="submission" date="2015-11" db="EMBL/GenBank/DDBJ databases">
        <title>De novo transcriptome assembly of four potential Pierce s Disease insect vectors from Arizona vineyards.</title>
        <authorList>
            <person name="Tassone E.E."/>
        </authorList>
    </citation>
    <scope>NUCLEOTIDE SEQUENCE</scope>
</reference>
<sequence length="139" mass="16378">MYIYELFIFQVIPWRNKRDVNKDKSVTKEETNESYQNETTEHEIKGVNETSHLIKKPVSSIVKKKQGMLMKYLYKIKDCVILKKTQIVRGVKACANQKMLENAALWVLGYVAKAYHYLRKKIEERANDSMEVKDLSMRS</sequence>
<feature type="region of interest" description="Disordered" evidence="1">
    <location>
        <begin position="22"/>
        <end position="48"/>
    </location>
</feature>
<feature type="compositionally biased region" description="Basic and acidic residues" evidence="1">
    <location>
        <begin position="22"/>
        <end position="31"/>
    </location>
</feature>